<dbReference type="EMBL" id="PVNL01000036">
    <property type="protein sequence ID" value="PRQ08724.1"/>
    <property type="molecule type" value="Genomic_DNA"/>
</dbReference>
<dbReference type="GO" id="GO:0006402">
    <property type="term" value="P:mRNA catabolic process"/>
    <property type="evidence" value="ECO:0007669"/>
    <property type="project" value="TreeGrafter"/>
</dbReference>
<dbReference type="Pfam" id="PF00773">
    <property type="entry name" value="RNB"/>
    <property type="match status" value="1"/>
</dbReference>
<organism evidence="10 11">
    <name type="scientific">Enhygromyxa salina</name>
    <dbReference type="NCBI Taxonomy" id="215803"/>
    <lineage>
        <taxon>Bacteria</taxon>
        <taxon>Pseudomonadati</taxon>
        <taxon>Myxococcota</taxon>
        <taxon>Polyangia</taxon>
        <taxon>Nannocystales</taxon>
        <taxon>Nannocystaceae</taxon>
        <taxon>Enhygromyxa</taxon>
    </lineage>
</organism>
<comment type="caution">
    <text evidence="10">The sequence shown here is derived from an EMBL/GenBank/DDBJ whole genome shotgun (WGS) entry which is preliminary data.</text>
</comment>
<comment type="subcellular location">
    <subcellularLocation>
        <location evidence="2 8">Cytoplasm</location>
    </subcellularLocation>
</comment>
<evidence type="ECO:0000256" key="4">
    <source>
        <dbReference type="ARBA" id="ARBA00022722"/>
    </source>
</evidence>
<evidence type="ECO:0000313" key="10">
    <source>
        <dbReference type="EMBL" id="PRQ08724.1"/>
    </source>
</evidence>
<comment type="function">
    <text evidence="8">3'-5' exoribonuclease that releases 5'-nucleoside monophosphates and is involved in maturation of structured RNAs.</text>
</comment>
<dbReference type="CDD" id="cd04471">
    <property type="entry name" value="S1_RNase_R"/>
    <property type="match status" value="1"/>
</dbReference>
<gene>
    <name evidence="8 10" type="primary">rnr</name>
    <name evidence="10" type="ORF">ENSA7_15420</name>
</gene>
<dbReference type="AlphaFoldDB" id="A0A2S9YUG2"/>
<comment type="similarity">
    <text evidence="8">Belongs to the RNR ribonuclease family. RNase R subfamily.</text>
</comment>
<sequence>MAQRSQTRAVLHVNPGGYGFAQPLSAEETRGVFIPPGYLRGALDGDELEVVYWESEKGLEGRIEQIIKRKRKRVVGLLTRAGNKAWVLEVEDPRLIWPVKCVGGPGDGQPGMIVVGLIVEYPDGPNPELTVRVERTVGKPGALETEIQKILIEQQIDDVFTDAAHNEAKSVPTTVLDHELEQRADLRGLPFMTIDPPDARDFDDAVCVELLGENTQVADYRLHVAIADVSHYVREGTGIDAEARERCFSAYLPDRAIPMLPHQLSSHMCSLVPKQDRLAMVVSMRVSAAGETSEWVVRASIIHSRRRMTYAEVATALDGADNLGKKARSRVFALRECADRLRRARLRRGAIELDLPEAKVVLEEDDRTRILDVVKSRSTKSMTRAYNLVEELMIAANEGVGELAVEHNLPVVFRVHDKPNVEKLENLTAAAFALGTKADPEKLQKPRGAQKFLSQLEGQSFAPALNMLMLRAMSQAQYAIGNVGHFALASKAYVHFTSPIRRYPDLISHRVMKAWVAKQGGDCGPDPVPRMPKPSESEDLAVRCSDREREIVAAERATQSLFAAVFMLDRIGDRFEGAITGLSQNGVFVQIDAPFVDGMIKVSDLEKERGEPYYRDETGVRLVGERSGKTLTIGDRVTVEVVDASVPRRQIDLVLISPM</sequence>
<evidence type="ECO:0000256" key="7">
    <source>
        <dbReference type="ARBA" id="ARBA00022884"/>
    </source>
</evidence>
<evidence type="ECO:0000256" key="1">
    <source>
        <dbReference type="ARBA" id="ARBA00001849"/>
    </source>
</evidence>
<evidence type="ECO:0000256" key="3">
    <source>
        <dbReference type="ARBA" id="ARBA00022490"/>
    </source>
</evidence>
<dbReference type="GO" id="GO:0003723">
    <property type="term" value="F:RNA binding"/>
    <property type="evidence" value="ECO:0007669"/>
    <property type="project" value="UniProtKB-UniRule"/>
</dbReference>
<accession>A0A2S9YUG2</accession>
<dbReference type="InterPro" id="IPR022966">
    <property type="entry name" value="RNase_II/R_CS"/>
</dbReference>
<dbReference type="InterPro" id="IPR003029">
    <property type="entry name" value="S1_domain"/>
</dbReference>
<dbReference type="OrthoDB" id="9764149at2"/>
<comment type="catalytic activity">
    <reaction evidence="1 8">
        <text>Exonucleolytic cleavage in the 3'- to 5'-direction to yield nucleoside 5'-phosphates.</text>
        <dbReference type="EC" id="3.1.13.1"/>
    </reaction>
</comment>
<keyword evidence="7 8" id="KW-0694">RNA-binding</keyword>
<dbReference type="InterPro" id="IPR001900">
    <property type="entry name" value="RNase_II/R"/>
</dbReference>
<dbReference type="Gene3D" id="2.40.50.140">
    <property type="entry name" value="Nucleic acid-binding proteins"/>
    <property type="match status" value="2"/>
</dbReference>
<dbReference type="InterPro" id="IPR004476">
    <property type="entry name" value="RNase_II/RNase_R"/>
</dbReference>
<dbReference type="PROSITE" id="PS01175">
    <property type="entry name" value="RIBONUCLEASE_II"/>
    <property type="match status" value="1"/>
</dbReference>
<evidence type="ECO:0000259" key="9">
    <source>
        <dbReference type="PROSITE" id="PS50126"/>
    </source>
</evidence>
<feature type="domain" description="S1 motif" evidence="9">
    <location>
        <begin position="572"/>
        <end position="656"/>
    </location>
</feature>
<dbReference type="RefSeq" id="WP_106088578.1">
    <property type="nucleotide sequence ID" value="NZ_PVNL01000036.1"/>
</dbReference>
<keyword evidence="3 8" id="KW-0963">Cytoplasm</keyword>
<dbReference type="GO" id="GO:0008859">
    <property type="term" value="F:exoribonuclease II activity"/>
    <property type="evidence" value="ECO:0007669"/>
    <property type="project" value="UniProtKB-UniRule"/>
</dbReference>
<name>A0A2S9YUG2_9BACT</name>
<evidence type="ECO:0000256" key="6">
    <source>
        <dbReference type="ARBA" id="ARBA00022839"/>
    </source>
</evidence>
<proteinExistence type="inferred from homology"/>
<dbReference type="NCBIfam" id="TIGR00358">
    <property type="entry name" value="3_prime_RNase"/>
    <property type="match status" value="1"/>
</dbReference>
<dbReference type="HAMAP" id="MF_01895">
    <property type="entry name" value="RNase_R"/>
    <property type="match status" value="1"/>
</dbReference>
<dbReference type="InterPro" id="IPR050180">
    <property type="entry name" value="RNR_Ribonuclease"/>
</dbReference>
<evidence type="ECO:0000256" key="5">
    <source>
        <dbReference type="ARBA" id="ARBA00022801"/>
    </source>
</evidence>
<dbReference type="SMART" id="SM00955">
    <property type="entry name" value="RNB"/>
    <property type="match status" value="1"/>
</dbReference>
<dbReference type="PROSITE" id="PS50126">
    <property type="entry name" value="S1"/>
    <property type="match status" value="1"/>
</dbReference>
<dbReference type="InterPro" id="IPR011805">
    <property type="entry name" value="RNase_R"/>
</dbReference>
<dbReference type="Pfam" id="PF00575">
    <property type="entry name" value="S1"/>
    <property type="match status" value="1"/>
</dbReference>
<dbReference type="SMART" id="SM00316">
    <property type="entry name" value="S1"/>
    <property type="match status" value="1"/>
</dbReference>
<dbReference type="InterPro" id="IPR013223">
    <property type="entry name" value="RNase_B_OB_dom"/>
</dbReference>
<keyword evidence="6 8" id="KW-0269">Exonuclease</keyword>
<dbReference type="GO" id="GO:0005829">
    <property type="term" value="C:cytosol"/>
    <property type="evidence" value="ECO:0007669"/>
    <property type="project" value="TreeGrafter"/>
</dbReference>
<dbReference type="PANTHER" id="PTHR23355">
    <property type="entry name" value="RIBONUCLEASE"/>
    <property type="match status" value="1"/>
</dbReference>
<dbReference type="InterPro" id="IPR012340">
    <property type="entry name" value="NA-bd_OB-fold"/>
</dbReference>
<evidence type="ECO:0000313" key="11">
    <source>
        <dbReference type="Proteomes" id="UP000238823"/>
    </source>
</evidence>
<evidence type="ECO:0000256" key="2">
    <source>
        <dbReference type="ARBA" id="ARBA00004496"/>
    </source>
</evidence>
<dbReference type="SUPFAM" id="SSF50249">
    <property type="entry name" value="Nucleic acid-binding proteins"/>
    <property type="match status" value="4"/>
</dbReference>
<dbReference type="Proteomes" id="UP000238823">
    <property type="component" value="Unassembled WGS sequence"/>
</dbReference>
<keyword evidence="4 8" id="KW-0540">Nuclease</keyword>
<dbReference type="EC" id="3.1.13.1" evidence="8"/>
<evidence type="ECO:0000256" key="8">
    <source>
        <dbReference type="HAMAP-Rule" id="MF_01895"/>
    </source>
</evidence>
<dbReference type="PANTHER" id="PTHR23355:SF9">
    <property type="entry name" value="DIS3-LIKE EXONUCLEASE 2"/>
    <property type="match status" value="1"/>
</dbReference>
<keyword evidence="5 8" id="KW-0378">Hydrolase</keyword>
<reference evidence="10 11" key="1">
    <citation type="submission" date="2018-03" db="EMBL/GenBank/DDBJ databases">
        <title>Draft Genome Sequences of the Obligatory Marine Myxobacteria Enhygromyxa salina SWB007.</title>
        <authorList>
            <person name="Poehlein A."/>
            <person name="Moghaddam J.A."/>
            <person name="Harms H."/>
            <person name="Alanjari M."/>
            <person name="Koenig G.M."/>
            <person name="Daniel R."/>
            <person name="Schaeberle T.F."/>
        </authorList>
    </citation>
    <scope>NUCLEOTIDE SEQUENCE [LARGE SCALE GENOMIC DNA]</scope>
    <source>
        <strain evidence="10 11">SWB007</strain>
    </source>
</reference>
<dbReference type="Pfam" id="PF08206">
    <property type="entry name" value="OB_RNB"/>
    <property type="match status" value="1"/>
</dbReference>
<protein>
    <recommendedName>
        <fullName evidence="8">Ribonuclease R</fullName>
        <shortName evidence="8">RNase R</shortName>
        <ecNumber evidence="8">3.1.13.1</ecNumber>
    </recommendedName>
</protein>